<name>A0A498NR36_LABRO</name>
<comment type="caution">
    <text evidence="2">The sequence shown here is derived from an EMBL/GenBank/DDBJ whole genome shotgun (WGS) entry which is preliminary data.</text>
</comment>
<dbReference type="Proteomes" id="UP000290572">
    <property type="component" value="Unassembled WGS sequence"/>
</dbReference>
<feature type="region of interest" description="Disordered" evidence="1">
    <location>
        <begin position="1"/>
        <end position="27"/>
    </location>
</feature>
<sequence length="139" mass="15380">MPGAHVMEPGQRATTYCPHDRQSTTSPANELRLRENNSKIVFGAESKYKVAAFDLHGGSDSDWAGGTMRRVFRDSLSCFPRRCCKVIIATAVLHNYLKQHCCPDPPMEDYNEADVAVAEAANGQRGLAHRAAFTLQHFS</sequence>
<organism evidence="2 3">
    <name type="scientific">Labeo rohita</name>
    <name type="common">Indian major carp</name>
    <name type="synonym">Cyprinus rohita</name>
    <dbReference type="NCBI Taxonomy" id="84645"/>
    <lineage>
        <taxon>Eukaryota</taxon>
        <taxon>Metazoa</taxon>
        <taxon>Chordata</taxon>
        <taxon>Craniata</taxon>
        <taxon>Vertebrata</taxon>
        <taxon>Euteleostomi</taxon>
        <taxon>Actinopterygii</taxon>
        <taxon>Neopterygii</taxon>
        <taxon>Teleostei</taxon>
        <taxon>Ostariophysi</taxon>
        <taxon>Cypriniformes</taxon>
        <taxon>Cyprinidae</taxon>
        <taxon>Labeoninae</taxon>
        <taxon>Labeonini</taxon>
        <taxon>Labeo</taxon>
    </lineage>
</organism>
<evidence type="ECO:0000256" key="1">
    <source>
        <dbReference type="SAM" id="MobiDB-lite"/>
    </source>
</evidence>
<dbReference type="STRING" id="84645.A0A498NR36"/>
<proteinExistence type="predicted"/>
<evidence type="ECO:0000313" key="3">
    <source>
        <dbReference type="Proteomes" id="UP000290572"/>
    </source>
</evidence>
<protein>
    <submittedName>
        <fullName evidence="2">Nuclease HARBI1</fullName>
    </submittedName>
</protein>
<dbReference type="AlphaFoldDB" id="A0A498NR36"/>
<reference evidence="2 3" key="1">
    <citation type="submission" date="2018-03" db="EMBL/GenBank/DDBJ databases">
        <title>Draft genome sequence of Rohu Carp (Labeo rohita).</title>
        <authorList>
            <person name="Das P."/>
            <person name="Kushwaha B."/>
            <person name="Joshi C.G."/>
            <person name="Kumar D."/>
            <person name="Nagpure N.S."/>
            <person name="Sahoo L."/>
            <person name="Das S.P."/>
            <person name="Bit A."/>
            <person name="Patnaik S."/>
            <person name="Meher P.K."/>
            <person name="Jayasankar P."/>
            <person name="Koringa P.G."/>
            <person name="Patel N.V."/>
            <person name="Hinsu A.T."/>
            <person name="Kumar R."/>
            <person name="Pandey M."/>
            <person name="Agarwal S."/>
            <person name="Srivastava S."/>
            <person name="Singh M."/>
            <person name="Iquebal M.A."/>
            <person name="Jaiswal S."/>
            <person name="Angadi U.B."/>
            <person name="Kumar N."/>
            <person name="Raza M."/>
            <person name="Shah T.M."/>
            <person name="Rai A."/>
            <person name="Jena J.K."/>
        </authorList>
    </citation>
    <scope>NUCLEOTIDE SEQUENCE [LARGE SCALE GENOMIC DNA]</scope>
    <source>
        <strain evidence="2">DASCIFA01</strain>
        <tissue evidence="2">Testis</tissue>
    </source>
</reference>
<evidence type="ECO:0000313" key="2">
    <source>
        <dbReference type="EMBL" id="RXN34007.1"/>
    </source>
</evidence>
<accession>A0A498NR36</accession>
<gene>
    <name evidence="2" type="ORF">ROHU_015139</name>
</gene>
<keyword evidence="3" id="KW-1185">Reference proteome</keyword>
<dbReference type="EMBL" id="QBIY01011215">
    <property type="protein sequence ID" value="RXN34007.1"/>
    <property type="molecule type" value="Genomic_DNA"/>
</dbReference>